<evidence type="ECO:0000256" key="4">
    <source>
        <dbReference type="ARBA" id="ARBA00022763"/>
    </source>
</evidence>
<evidence type="ECO:0000259" key="9">
    <source>
        <dbReference type="PROSITE" id="PS50966"/>
    </source>
</evidence>
<dbReference type="AlphaFoldDB" id="A0A9Q5I1D9"/>
<dbReference type="PANTHER" id="PTHR47810:SF1">
    <property type="entry name" value="DNA LIGASE B"/>
    <property type="match status" value="1"/>
</dbReference>
<feature type="domain" description="SWIM-type" evidence="9">
    <location>
        <begin position="36"/>
        <end position="76"/>
    </location>
</feature>
<dbReference type="Gene3D" id="2.40.50.140">
    <property type="entry name" value="Nucleic acid-binding proteins"/>
    <property type="match status" value="1"/>
</dbReference>
<feature type="region of interest" description="Disordered" evidence="7">
    <location>
        <begin position="79"/>
        <end position="155"/>
    </location>
</feature>
<dbReference type="InterPro" id="IPR050326">
    <property type="entry name" value="NAD_dep_DNA_ligaseB"/>
</dbReference>
<dbReference type="InterPro" id="IPR012310">
    <property type="entry name" value="DNA_ligase_ATP-dep_cent"/>
</dbReference>
<evidence type="ECO:0000259" key="8">
    <source>
        <dbReference type="PROSITE" id="PS50160"/>
    </source>
</evidence>
<evidence type="ECO:0000313" key="10">
    <source>
        <dbReference type="EMBL" id="OCB89905.1"/>
    </source>
</evidence>
<keyword evidence="6" id="KW-0862">Zinc</keyword>
<comment type="caution">
    <text evidence="10">The sequence shown here is derived from an EMBL/GenBank/DDBJ whole genome shotgun (WGS) entry which is preliminary data.</text>
</comment>
<sequence>MSSNDELAEIKGVKPKKYLADGEECEARSHTSTTVYKIKRTWDHYYCTCPAWRNQSRVPVNARSCKHLRSVLGDAYEDARVGHKNPSAAKNAKKSSGKTSKNKSSTKRKKQDDNDDDGEEDAAVGSSRKKPKSSKSSGEAVDGDEEASEEDSEEGGKAVVEVLLAVKWDLEKGIDPTGWWVSEKLDGVRVFWDGKRMLSRLGNPFTPPKWFIEKLPKDVTLDGELFAGRGQFQSTVSIVKTPNTPRWQDITFQIFDVPSLGSEPFEERLSWLRSTFLKLSGERREKHVAVVEHLKAKSREHVFELLKEVEKEGGEGLMLREPGSQYVGQRSFTLQKVKRFYDAEAKVTGYVPGKGKHDGVMGALKCVMASGKTFSVGTGFSDKQRAKPPKIGSIITYRFQELTMDGVPRFPSYVGEALDKDEPTDAVIPNADAKKVRKKTANNDEA</sequence>
<dbReference type="SUPFAM" id="SSF56091">
    <property type="entry name" value="DNA ligase/mRNA capping enzyme, catalytic domain"/>
    <property type="match status" value="1"/>
</dbReference>
<dbReference type="GO" id="GO:0006310">
    <property type="term" value="P:DNA recombination"/>
    <property type="evidence" value="ECO:0007669"/>
    <property type="project" value="InterPro"/>
</dbReference>
<dbReference type="PANTHER" id="PTHR47810">
    <property type="entry name" value="DNA LIGASE"/>
    <property type="match status" value="1"/>
</dbReference>
<evidence type="ECO:0000256" key="7">
    <source>
        <dbReference type="SAM" id="MobiDB-lite"/>
    </source>
</evidence>
<keyword evidence="3" id="KW-0235">DNA replication</keyword>
<dbReference type="OrthoDB" id="411785at2759"/>
<gene>
    <name evidence="10" type="ORF">A7U60_g2934</name>
</gene>
<organism evidence="10 11">
    <name type="scientific">Sanghuangporus baumii</name>
    <name type="common">Phellinus baumii</name>
    <dbReference type="NCBI Taxonomy" id="108892"/>
    <lineage>
        <taxon>Eukaryota</taxon>
        <taxon>Fungi</taxon>
        <taxon>Dikarya</taxon>
        <taxon>Basidiomycota</taxon>
        <taxon>Agaricomycotina</taxon>
        <taxon>Agaricomycetes</taxon>
        <taxon>Hymenochaetales</taxon>
        <taxon>Hymenochaetaceae</taxon>
        <taxon>Sanghuangporus</taxon>
    </lineage>
</organism>
<name>A0A9Q5I1D9_SANBA</name>
<dbReference type="SUPFAM" id="SSF50249">
    <property type="entry name" value="Nucleic acid-binding proteins"/>
    <property type="match status" value="1"/>
</dbReference>
<keyword evidence="6" id="KW-0479">Metal-binding</keyword>
<feature type="compositionally biased region" description="Acidic residues" evidence="7">
    <location>
        <begin position="141"/>
        <end position="153"/>
    </location>
</feature>
<dbReference type="CDD" id="cd07896">
    <property type="entry name" value="Adenylation_kDNA_ligase_like"/>
    <property type="match status" value="1"/>
</dbReference>
<keyword evidence="4" id="KW-0227">DNA damage</keyword>
<evidence type="ECO:0000313" key="11">
    <source>
        <dbReference type="Proteomes" id="UP000757232"/>
    </source>
</evidence>
<dbReference type="GO" id="GO:0005524">
    <property type="term" value="F:ATP binding"/>
    <property type="evidence" value="ECO:0007669"/>
    <property type="project" value="InterPro"/>
</dbReference>
<dbReference type="Gene3D" id="3.30.1490.70">
    <property type="match status" value="1"/>
</dbReference>
<dbReference type="Pfam" id="PF14743">
    <property type="entry name" value="DNA_ligase_OB_2"/>
    <property type="match status" value="1"/>
</dbReference>
<dbReference type="PROSITE" id="PS50160">
    <property type="entry name" value="DNA_LIGASE_A3"/>
    <property type="match status" value="1"/>
</dbReference>
<dbReference type="PROSITE" id="PS50966">
    <property type="entry name" value="ZF_SWIM"/>
    <property type="match status" value="1"/>
</dbReference>
<evidence type="ECO:0000256" key="1">
    <source>
        <dbReference type="ARBA" id="ARBA00001968"/>
    </source>
</evidence>
<protein>
    <submittedName>
        <fullName evidence="10">DNA ligase/mRNA capping enzyme</fullName>
    </submittedName>
</protein>
<keyword evidence="2 10" id="KW-0436">Ligase</keyword>
<dbReference type="Proteomes" id="UP000757232">
    <property type="component" value="Unassembled WGS sequence"/>
</dbReference>
<evidence type="ECO:0000256" key="5">
    <source>
        <dbReference type="ARBA" id="ARBA00023204"/>
    </source>
</evidence>
<dbReference type="CDD" id="cd08041">
    <property type="entry name" value="OBF_kDNA_ligase_like"/>
    <property type="match status" value="1"/>
</dbReference>
<dbReference type="EMBL" id="LNZH02000146">
    <property type="protein sequence ID" value="OCB89905.1"/>
    <property type="molecule type" value="Genomic_DNA"/>
</dbReference>
<comment type="cofactor">
    <cofactor evidence="1">
        <name>a divalent metal cation</name>
        <dbReference type="ChEBI" id="CHEBI:60240"/>
    </cofactor>
</comment>
<dbReference type="GO" id="GO:0008270">
    <property type="term" value="F:zinc ion binding"/>
    <property type="evidence" value="ECO:0007669"/>
    <property type="project" value="UniProtKB-KW"/>
</dbReference>
<keyword evidence="11" id="KW-1185">Reference proteome</keyword>
<feature type="region of interest" description="Disordered" evidence="7">
    <location>
        <begin position="424"/>
        <end position="446"/>
    </location>
</feature>
<evidence type="ECO:0000256" key="6">
    <source>
        <dbReference type="PROSITE-ProRule" id="PRU00325"/>
    </source>
</evidence>
<keyword evidence="6" id="KW-0863">Zinc-finger</keyword>
<dbReference type="InterPro" id="IPR007527">
    <property type="entry name" value="Znf_SWIM"/>
</dbReference>
<dbReference type="GO" id="GO:0003910">
    <property type="term" value="F:DNA ligase (ATP) activity"/>
    <property type="evidence" value="ECO:0007669"/>
    <property type="project" value="InterPro"/>
</dbReference>
<dbReference type="Gene3D" id="3.30.470.30">
    <property type="entry name" value="DNA ligase/mRNA capping enzyme"/>
    <property type="match status" value="1"/>
</dbReference>
<dbReference type="NCBIfam" id="NF006592">
    <property type="entry name" value="PRK09125.1"/>
    <property type="match status" value="1"/>
</dbReference>
<evidence type="ECO:0000256" key="2">
    <source>
        <dbReference type="ARBA" id="ARBA00022598"/>
    </source>
</evidence>
<dbReference type="InterPro" id="IPR012340">
    <property type="entry name" value="NA-bd_OB-fold"/>
</dbReference>
<keyword evidence="5" id="KW-0234">DNA repair</keyword>
<dbReference type="GO" id="GO:0006281">
    <property type="term" value="P:DNA repair"/>
    <property type="evidence" value="ECO:0007669"/>
    <property type="project" value="UniProtKB-KW"/>
</dbReference>
<dbReference type="InterPro" id="IPR029319">
    <property type="entry name" value="DNA_ligase_OB"/>
</dbReference>
<evidence type="ECO:0000256" key="3">
    <source>
        <dbReference type="ARBA" id="ARBA00022705"/>
    </source>
</evidence>
<feature type="compositionally biased region" description="Acidic residues" evidence="7">
    <location>
        <begin position="113"/>
        <end position="122"/>
    </location>
</feature>
<accession>A0A9Q5I1D9</accession>
<feature type="domain" description="ATP-dependent DNA ligase family profile" evidence="8">
    <location>
        <begin position="249"/>
        <end position="341"/>
    </location>
</feature>
<proteinExistence type="predicted"/>
<dbReference type="Pfam" id="PF01068">
    <property type="entry name" value="DNA_ligase_A_M"/>
    <property type="match status" value="1"/>
</dbReference>
<feature type="compositionally biased region" description="Basic residues" evidence="7">
    <location>
        <begin position="91"/>
        <end position="109"/>
    </location>
</feature>
<reference evidence="10" key="1">
    <citation type="submission" date="2016-06" db="EMBL/GenBank/DDBJ databases">
        <title>Draft Genome sequence of the fungus Inonotus baumii.</title>
        <authorList>
            <person name="Zhu H."/>
            <person name="Lin W."/>
        </authorList>
    </citation>
    <scope>NUCLEOTIDE SEQUENCE</scope>
    <source>
        <strain evidence="10">821</strain>
    </source>
</reference>
<dbReference type="GO" id="GO:0006260">
    <property type="term" value="P:DNA replication"/>
    <property type="evidence" value="ECO:0007669"/>
    <property type="project" value="UniProtKB-KW"/>
</dbReference>